<dbReference type="PANTHER" id="PTHR33795">
    <property type="entry name" value="INSERTION ELEMENT IS150 PROTEIN INSJ"/>
    <property type="match status" value="1"/>
</dbReference>
<dbReference type="PANTHER" id="PTHR33795:SF1">
    <property type="entry name" value="INSERTION ELEMENT IS150 PROTEIN INSJ"/>
    <property type="match status" value="1"/>
</dbReference>
<reference evidence="1 2" key="1">
    <citation type="submission" date="2015-03" db="EMBL/GenBank/DDBJ databases">
        <authorList>
            <consortium name="Pathogen Informatics"/>
            <person name="Murphy D."/>
        </authorList>
    </citation>
    <scope>NUCLEOTIDE SEQUENCE [LARGE SCALE GENOMIC DNA]</scope>
    <source>
        <strain evidence="1 2">0310</strain>
    </source>
</reference>
<evidence type="ECO:0000313" key="1">
    <source>
        <dbReference type="EMBL" id="CKJ07605.1"/>
    </source>
</evidence>
<comment type="caution">
    <text evidence="1">The sequence shown here is derived from an EMBL/GenBank/DDBJ whole genome shotgun (WGS) entry which is preliminary data.</text>
</comment>
<protein>
    <submittedName>
        <fullName evidence="1">Degenerate transposase (Orf1)</fullName>
    </submittedName>
</protein>
<accession>A0A822RLV8</accession>
<dbReference type="InterPro" id="IPR052057">
    <property type="entry name" value="IS150/IS1296_orfA-like"/>
</dbReference>
<dbReference type="Proteomes" id="UP000045541">
    <property type="component" value="Unassembled WGS sequence"/>
</dbReference>
<gene>
    <name evidence="1" type="ORF">ERS096071_00862</name>
</gene>
<proteinExistence type="predicted"/>
<dbReference type="AlphaFoldDB" id="A0A822RLV8"/>
<dbReference type="EMBL" id="CMWB01000011">
    <property type="protein sequence ID" value="CKJ07605.1"/>
    <property type="molecule type" value="Genomic_DNA"/>
</dbReference>
<evidence type="ECO:0000313" key="2">
    <source>
        <dbReference type="Proteomes" id="UP000045541"/>
    </source>
</evidence>
<organism evidence="1 2">
    <name type="scientific">Streptococcus pneumoniae</name>
    <dbReference type="NCBI Taxonomy" id="1313"/>
    <lineage>
        <taxon>Bacteria</taxon>
        <taxon>Bacillati</taxon>
        <taxon>Bacillota</taxon>
        <taxon>Bacilli</taxon>
        <taxon>Lactobacillales</taxon>
        <taxon>Streptococcaceae</taxon>
        <taxon>Streptococcus</taxon>
    </lineage>
</organism>
<name>A0A822RLV8_STREE</name>
<sequence length="87" mass="10373">MNCTPKVRQKKSNFWGVFIMKLTYDDKVQIYELRKQGYSLEKLSNKFGINNSNLRYMIKLIDRYGIEFVKKGNSSIYVTQGKQPRQR</sequence>